<protein>
    <submittedName>
        <fullName evidence="5">Uncharacterized protein</fullName>
    </submittedName>
</protein>
<dbReference type="SUPFAM" id="SSF54189">
    <property type="entry name" value="Ribosomal proteins S24e, L23 and L15e"/>
    <property type="match status" value="1"/>
</dbReference>
<dbReference type="Gene3D" id="3.30.70.330">
    <property type="match status" value="1"/>
</dbReference>
<gene>
    <name evidence="5" type="ORF">LYPA_23C018631</name>
</gene>
<dbReference type="GO" id="GO:0044391">
    <property type="term" value="C:ribosomal subunit"/>
    <property type="evidence" value="ECO:0007669"/>
    <property type="project" value="UniProtKB-ARBA"/>
</dbReference>
<evidence type="ECO:0000256" key="2">
    <source>
        <dbReference type="ARBA" id="ARBA00022980"/>
    </source>
</evidence>
<dbReference type="InterPro" id="IPR012677">
    <property type="entry name" value="Nucleotide-bd_a/b_plait_sf"/>
</dbReference>
<evidence type="ECO:0000256" key="4">
    <source>
        <dbReference type="SAM" id="MobiDB-lite"/>
    </source>
</evidence>
<evidence type="ECO:0000313" key="6">
    <source>
        <dbReference type="Proteomes" id="UP000386466"/>
    </source>
</evidence>
<name>A0A485NU56_LYNPA</name>
<dbReference type="AlphaFoldDB" id="A0A485NU56"/>
<feature type="compositionally biased region" description="Basic residues" evidence="4">
    <location>
        <begin position="29"/>
        <end position="65"/>
    </location>
</feature>
<dbReference type="PANTHER" id="PTHR11620">
    <property type="entry name" value="60S RIBOSOMAL PROTEIN L23A"/>
    <property type="match status" value="1"/>
</dbReference>
<dbReference type="GO" id="GO:0006412">
    <property type="term" value="P:translation"/>
    <property type="evidence" value="ECO:0007669"/>
    <property type="project" value="InterPro"/>
</dbReference>
<sequence length="114" mass="12647">MIKQIFPEDGAKGEEGSPCPTPSPETKARAKALKAKKAALKGVHSHKKKRRSARQPKYPGKRPPRRNQLDHYATIKLPLTAESDMKIEDNNTLVFIIDVKFNKAPGQTGCEEAL</sequence>
<comment type="similarity">
    <text evidence="1">Belongs to the universal ribosomal protein uL23 family.</text>
</comment>
<proteinExistence type="inferred from homology"/>
<keyword evidence="3" id="KW-0687">Ribonucleoprotein</keyword>
<reference evidence="5 6" key="1">
    <citation type="submission" date="2019-01" db="EMBL/GenBank/DDBJ databases">
        <authorList>
            <person name="Alioto T."/>
            <person name="Alioto T."/>
        </authorList>
    </citation>
    <scope>NUCLEOTIDE SEQUENCE [LARGE SCALE GENOMIC DNA]</scope>
</reference>
<dbReference type="GO" id="GO:0003735">
    <property type="term" value="F:structural constituent of ribosome"/>
    <property type="evidence" value="ECO:0007669"/>
    <property type="project" value="InterPro"/>
</dbReference>
<dbReference type="EMBL" id="CAAGRJ010021544">
    <property type="protein sequence ID" value="VFV35648.1"/>
    <property type="molecule type" value="Genomic_DNA"/>
</dbReference>
<accession>A0A485NU56</accession>
<evidence type="ECO:0000256" key="1">
    <source>
        <dbReference type="ARBA" id="ARBA00006700"/>
    </source>
</evidence>
<organism evidence="5 6">
    <name type="scientific">Lynx pardinus</name>
    <name type="common">Iberian lynx</name>
    <name type="synonym">Felis pardina</name>
    <dbReference type="NCBI Taxonomy" id="191816"/>
    <lineage>
        <taxon>Eukaryota</taxon>
        <taxon>Metazoa</taxon>
        <taxon>Chordata</taxon>
        <taxon>Craniata</taxon>
        <taxon>Vertebrata</taxon>
        <taxon>Euteleostomi</taxon>
        <taxon>Mammalia</taxon>
        <taxon>Eutheria</taxon>
        <taxon>Laurasiatheria</taxon>
        <taxon>Carnivora</taxon>
        <taxon>Feliformia</taxon>
        <taxon>Felidae</taxon>
        <taxon>Felinae</taxon>
        <taxon>Lynx</taxon>
    </lineage>
</organism>
<dbReference type="InterPro" id="IPR013025">
    <property type="entry name" value="Ribosomal_uL23-like"/>
</dbReference>
<dbReference type="Proteomes" id="UP000386466">
    <property type="component" value="Unassembled WGS sequence"/>
</dbReference>
<dbReference type="InterPro" id="IPR012678">
    <property type="entry name" value="Ribosomal_uL23/eL15/eS24_sf"/>
</dbReference>
<keyword evidence="2" id="KW-0689">Ribosomal protein</keyword>
<evidence type="ECO:0000256" key="3">
    <source>
        <dbReference type="ARBA" id="ARBA00023274"/>
    </source>
</evidence>
<keyword evidence="6" id="KW-1185">Reference proteome</keyword>
<evidence type="ECO:0000313" key="5">
    <source>
        <dbReference type="EMBL" id="VFV35648.1"/>
    </source>
</evidence>
<feature type="region of interest" description="Disordered" evidence="4">
    <location>
        <begin position="1"/>
        <end position="72"/>
    </location>
</feature>